<dbReference type="Proteomes" id="UP000094147">
    <property type="component" value="Chromosome"/>
</dbReference>
<name>A0A1B3B9P7_9GAMM</name>
<evidence type="ECO:0000259" key="9">
    <source>
        <dbReference type="PROSITE" id="PS50093"/>
    </source>
</evidence>
<feature type="active site" description="Charge relay system" evidence="5 6">
    <location>
        <position position="164"/>
    </location>
</feature>
<dbReference type="InterPro" id="IPR015500">
    <property type="entry name" value="Peptidase_S8_subtilisin-rel"/>
</dbReference>
<dbReference type="SUPFAM" id="SSF52743">
    <property type="entry name" value="Subtilisin-like"/>
    <property type="match status" value="1"/>
</dbReference>
<reference evidence="12" key="1">
    <citation type="submission" date="2015-08" db="EMBL/GenBank/DDBJ databases">
        <authorList>
            <person name="Kim K.M."/>
        </authorList>
    </citation>
    <scope>NUCLEOTIDE SEQUENCE [LARGE SCALE GENOMIC DNA]</scope>
    <source>
        <strain evidence="12">KCTC 23892</strain>
    </source>
</reference>
<gene>
    <name evidence="11" type="ORF">KS2013_809</name>
</gene>
<dbReference type="Pfam" id="PF22148">
    <property type="entry name" value="Fervidolysin_NPro-like"/>
    <property type="match status" value="1"/>
</dbReference>
<dbReference type="STRING" id="1144748.KS2013_809"/>
<dbReference type="GO" id="GO:0006508">
    <property type="term" value="P:proteolysis"/>
    <property type="evidence" value="ECO:0007669"/>
    <property type="project" value="UniProtKB-KW"/>
</dbReference>
<dbReference type="PROSITE" id="PS51892">
    <property type="entry name" value="SUBTILASE"/>
    <property type="match status" value="1"/>
</dbReference>
<proteinExistence type="inferred from homology"/>
<sequence length="1157" mass="120853" precursor="true">MKFPSKPNQVLVALLSTTLMAGASTELVAAGKEKAPVQAEYAKDSVLVKFKPFAKKADRASIAKSFGASFKDKNDDGVDDRFRNIANGRLVEFKLPSGQDPKDVVARLKRNPNVEYAELNGLLYPSVVPNDPQYSQLWGMPKISAEQGWEMEMGSKDIVVGVIDTGFDYTHPDLQANIWVNPNEVPDNGVDDDGNGYIDDIHGISAINDNGNPQDTHYHGTHVAGTIGATGNNGVGVVGVNWNTNMVGCSFLGSSGGTTADAIQCIDYMVDLTNRGVNVRVLNNSWGGGAFSQSLKDAIIAADNAGMLFVAAAGNDAVDNDQFDSWPANYDVPNVMSIASTTSTDAMSSFSQWGATTVDMGAPGSSIYSTVTGNDYNVLSGTSMATPHVAGAAALVLASAPNLTTADVKNILMSSGDPISSLEGLTVTGKRLNVENALNMAGAGGPGYYLLTTPGSRTVNQGSPTDYTIDMNAVGGYTGTATFSASAPGLNADISFSNSSVNANGSTVMTVATNDQTALGEYTITVTAVDGEITESTDVSLLVYPVGTFTGTFENTTPVAIPDNDPTGINSIINVGMALTITDLTVNVDISHTYISDLVVTLTSPLGQTVTLHDKTGGSADDLVATYSLDQYDLTEAYGDWVLNVSDNVGADTGTLNNWSMEITGGADPGTNLPPTVSVSDPVDGSLFLPGEAIVFNGEAIDSEEGNISQNLTWTSSLDGVIGTGASFTRSDLSQGTHQITVEAADSNGAQSSKQFFLYVITDGTTVSYEDTSTYPIRDFQTTVAQMEVPLGVTIGEMNVHIEAQHGFNNDMLIHLVSPNGTTVEIFDVRESGDDYRNLNKTFYPIEFNGENAAGTWELRIQDEFAGDEGNLNRWVLTFVHDGGSTNPGNEVPAVTISSPTGGSTFTEGDLVTFAGSANDAEDGDVTNTLVWSSDIQGNLGTGSSVSTSALSVGTHVVTATATDSASATGTAQVSVTVNPAPVNEAPVADFSFNVNNLDVVFSDASGDTDGSVVAWDWDFGDGMNSSLANPSHTYNAAGTYTVSLTVTDDQGASHSVSKTVSVSAAIDLIASAESKNGRVTADLSWVGGSTNSVDVYRDGVLVDTTNNDGSYTDRFQSSATQFDYQICEAGSNVCSEAVTVVAAQASNKGKGPKQPR</sequence>
<dbReference type="InterPro" id="IPR002884">
    <property type="entry name" value="P_dom"/>
</dbReference>
<feature type="chain" id="PRO_5008544340" evidence="8">
    <location>
        <begin position="22"/>
        <end position="1157"/>
    </location>
</feature>
<feature type="active site" description="Charge relay system" evidence="5 6">
    <location>
        <position position="219"/>
    </location>
</feature>
<dbReference type="CDD" id="cd07473">
    <property type="entry name" value="Peptidases_S8_Subtilisin_like"/>
    <property type="match status" value="1"/>
</dbReference>
<evidence type="ECO:0000256" key="5">
    <source>
        <dbReference type="PIRSR" id="PIRSR615500-1"/>
    </source>
</evidence>
<dbReference type="Gene3D" id="3.40.50.200">
    <property type="entry name" value="Peptidase S8/S53 domain"/>
    <property type="match status" value="1"/>
</dbReference>
<dbReference type="InterPro" id="IPR022409">
    <property type="entry name" value="PKD/Chitinase_dom"/>
</dbReference>
<dbReference type="InterPro" id="IPR013783">
    <property type="entry name" value="Ig-like_fold"/>
</dbReference>
<evidence type="ECO:0000256" key="8">
    <source>
        <dbReference type="SAM" id="SignalP"/>
    </source>
</evidence>
<dbReference type="PANTHER" id="PTHR43806:SF11">
    <property type="entry name" value="CEREVISIN-RELATED"/>
    <property type="match status" value="1"/>
</dbReference>
<dbReference type="SUPFAM" id="SSF49299">
    <property type="entry name" value="PKD domain"/>
    <property type="match status" value="1"/>
</dbReference>
<dbReference type="InterPro" id="IPR023827">
    <property type="entry name" value="Peptidase_S8_Asp-AS"/>
</dbReference>
<evidence type="ECO:0000256" key="6">
    <source>
        <dbReference type="PROSITE-ProRule" id="PRU01240"/>
    </source>
</evidence>
<dbReference type="AlphaFoldDB" id="A0A1B3B9P7"/>
<dbReference type="InterPro" id="IPR050131">
    <property type="entry name" value="Peptidase_S8_subtilisin-like"/>
</dbReference>
<dbReference type="InterPro" id="IPR023828">
    <property type="entry name" value="Peptidase_S8_Ser-AS"/>
</dbReference>
<dbReference type="Gene3D" id="2.60.40.10">
    <property type="entry name" value="Immunoglobulins"/>
    <property type="match status" value="3"/>
</dbReference>
<dbReference type="InterPro" id="IPR008979">
    <property type="entry name" value="Galactose-bd-like_sf"/>
</dbReference>
<dbReference type="InterPro" id="IPR000601">
    <property type="entry name" value="PKD_dom"/>
</dbReference>
<dbReference type="Gene3D" id="2.60.120.260">
    <property type="entry name" value="Galactose-binding domain-like"/>
    <property type="match status" value="2"/>
</dbReference>
<comment type="similarity">
    <text evidence="1 6 7">Belongs to the peptidase S8 family.</text>
</comment>
<protein>
    <submittedName>
        <fullName evidence="11">Subtilisin-like serine protease-like protein</fullName>
    </submittedName>
</protein>
<dbReference type="PROSITE" id="PS00137">
    <property type="entry name" value="SUBTILASE_HIS"/>
    <property type="match status" value="1"/>
</dbReference>
<dbReference type="Pfam" id="PF18911">
    <property type="entry name" value="PKD_4"/>
    <property type="match status" value="1"/>
</dbReference>
<dbReference type="Pfam" id="PF00082">
    <property type="entry name" value="Peptidase_S8"/>
    <property type="match status" value="1"/>
</dbReference>
<feature type="domain" description="PKD" evidence="9">
    <location>
        <begin position="983"/>
        <end position="1070"/>
    </location>
</feature>
<keyword evidence="12" id="KW-1185">Reference proteome</keyword>
<dbReference type="Pfam" id="PF01483">
    <property type="entry name" value="P_proprotein"/>
    <property type="match status" value="2"/>
</dbReference>
<feature type="active site" description="Charge relay system" evidence="5 6">
    <location>
        <position position="383"/>
    </location>
</feature>
<dbReference type="InterPro" id="IPR054399">
    <property type="entry name" value="Fervidolysin-like_N_prodom"/>
</dbReference>
<evidence type="ECO:0000259" key="10">
    <source>
        <dbReference type="PROSITE" id="PS51829"/>
    </source>
</evidence>
<evidence type="ECO:0000256" key="4">
    <source>
        <dbReference type="ARBA" id="ARBA00022825"/>
    </source>
</evidence>
<feature type="signal peptide" evidence="8">
    <location>
        <begin position="1"/>
        <end position="21"/>
    </location>
</feature>
<dbReference type="CDD" id="cd00146">
    <property type="entry name" value="PKD"/>
    <property type="match status" value="1"/>
</dbReference>
<dbReference type="InterPro" id="IPR000209">
    <property type="entry name" value="Peptidase_S8/S53_dom"/>
</dbReference>
<dbReference type="SUPFAM" id="SSF49785">
    <property type="entry name" value="Galactose-binding domain-like"/>
    <property type="match status" value="2"/>
</dbReference>
<evidence type="ECO:0000313" key="12">
    <source>
        <dbReference type="Proteomes" id="UP000094147"/>
    </source>
</evidence>
<dbReference type="InterPro" id="IPR036852">
    <property type="entry name" value="Peptidase_S8/S53_dom_sf"/>
</dbReference>
<dbReference type="PROSITE" id="PS00136">
    <property type="entry name" value="SUBTILASE_ASP"/>
    <property type="match status" value="1"/>
</dbReference>
<evidence type="ECO:0000256" key="1">
    <source>
        <dbReference type="ARBA" id="ARBA00011073"/>
    </source>
</evidence>
<dbReference type="PROSITE" id="PS51829">
    <property type="entry name" value="P_HOMO_B"/>
    <property type="match status" value="2"/>
</dbReference>
<dbReference type="KEGG" id="ksd:KS2013_809"/>
<evidence type="ECO:0000256" key="7">
    <source>
        <dbReference type="RuleBase" id="RU003355"/>
    </source>
</evidence>
<evidence type="ECO:0000256" key="3">
    <source>
        <dbReference type="ARBA" id="ARBA00022801"/>
    </source>
</evidence>
<keyword evidence="4 6" id="KW-0720">Serine protease</keyword>
<dbReference type="PROSITE" id="PS00138">
    <property type="entry name" value="SUBTILASE_SER"/>
    <property type="match status" value="1"/>
</dbReference>
<keyword evidence="8" id="KW-0732">Signal</keyword>
<dbReference type="GO" id="GO:0004252">
    <property type="term" value="F:serine-type endopeptidase activity"/>
    <property type="evidence" value="ECO:0007669"/>
    <property type="project" value="UniProtKB-UniRule"/>
</dbReference>
<dbReference type="InterPro" id="IPR034204">
    <property type="entry name" value="PfSUB1-like_cat_dom"/>
</dbReference>
<organism evidence="11 12">
    <name type="scientific">Kangiella sediminilitoris</name>
    <dbReference type="NCBI Taxonomy" id="1144748"/>
    <lineage>
        <taxon>Bacteria</taxon>
        <taxon>Pseudomonadati</taxon>
        <taxon>Pseudomonadota</taxon>
        <taxon>Gammaproteobacteria</taxon>
        <taxon>Kangiellales</taxon>
        <taxon>Kangiellaceae</taxon>
        <taxon>Kangiella</taxon>
    </lineage>
</organism>
<dbReference type="SMART" id="SM00089">
    <property type="entry name" value="PKD"/>
    <property type="match status" value="3"/>
</dbReference>
<dbReference type="RefSeq" id="WP_068990107.1">
    <property type="nucleotide sequence ID" value="NZ_CP012418.1"/>
</dbReference>
<evidence type="ECO:0000256" key="2">
    <source>
        <dbReference type="ARBA" id="ARBA00022670"/>
    </source>
</evidence>
<feature type="domain" description="P/Homo B" evidence="10">
    <location>
        <begin position="748"/>
        <end position="888"/>
    </location>
</feature>
<dbReference type="PRINTS" id="PR00723">
    <property type="entry name" value="SUBTILISIN"/>
</dbReference>
<dbReference type="InterPro" id="IPR022398">
    <property type="entry name" value="Peptidase_S8_His-AS"/>
</dbReference>
<keyword evidence="3 6" id="KW-0378">Hydrolase</keyword>
<evidence type="ECO:0000313" key="11">
    <source>
        <dbReference type="EMBL" id="AOE49532.1"/>
    </source>
</evidence>
<dbReference type="PATRIC" id="fig|1144748.3.peg.819"/>
<dbReference type="InterPro" id="IPR035986">
    <property type="entry name" value="PKD_dom_sf"/>
</dbReference>
<dbReference type="PANTHER" id="PTHR43806">
    <property type="entry name" value="PEPTIDASE S8"/>
    <property type="match status" value="1"/>
</dbReference>
<keyword evidence="2 6" id="KW-0645">Protease</keyword>
<dbReference type="EMBL" id="CP012418">
    <property type="protein sequence ID" value="AOE49532.1"/>
    <property type="molecule type" value="Genomic_DNA"/>
</dbReference>
<accession>A0A1B3B9P7</accession>
<dbReference type="PROSITE" id="PS50093">
    <property type="entry name" value="PKD"/>
    <property type="match status" value="1"/>
</dbReference>
<feature type="domain" description="P/Homo B" evidence="10">
    <location>
        <begin position="543"/>
        <end position="669"/>
    </location>
</feature>